<dbReference type="InterPro" id="IPR050706">
    <property type="entry name" value="Cyclic-di-GMP_PDE-like"/>
</dbReference>
<dbReference type="PANTHER" id="PTHR33121:SF70">
    <property type="entry name" value="SIGNALING PROTEIN YKOW"/>
    <property type="match status" value="1"/>
</dbReference>
<evidence type="ECO:0000259" key="1">
    <source>
        <dbReference type="PROSITE" id="PS50883"/>
    </source>
</evidence>
<dbReference type="InterPro" id="IPR003018">
    <property type="entry name" value="GAF"/>
</dbReference>
<feature type="domain" description="EAL" evidence="1">
    <location>
        <begin position="158"/>
        <end position="400"/>
    </location>
</feature>
<dbReference type="SUPFAM" id="SSF55781">
    <property type="entry name" value="GAF domain-like"/>
    <property type="match status" value="1"/>
</dbReference>
<dbReference type="RefSeq" id="WP_327601340.1">
    <property type="nucleotide sequence ID" value="NZ_JAYXHS010000005.1"/>
</dbReference>
<proteinExistence type="predicted"/>
<dbReference type="Gene3D" id="3.30.450.40">
    <property type="match status" value="1"/>
</dbReference>
<reference evidence="2 3" key="1">
    <citation type="submission" date="2024-01" db="EMBL/GenBank/DDBJ databases">
        <title>Uliginosibacterium soil sp. nov.</title>
        <authorList>
            <person name="Lv Y."/>
        </authorList>
    </citation>
    <scope>NUCLEOTIDE SEQUENCE [LARGE SCALE GENOMIC DNA]</scope>
    <source>
        <strain evidence="2 3">H3</strain>
    </source>
</reference>
<keyword evidence="3" id="KW-1185">Reference proteome</keyword>
<dbReference type="PANTHER" id="PTHR33121">
    <property type="entry name" value="CYCLIC DI-GMP PHOSPHODIESTERASE PDEF"/>
    <property type="match status" value="1"/>
</dbReference>
<dbReference type="InterPro" id="IPR001633">
    <property type="entry name" value="EAL_dom"/>
</dbReference>
<comment type="caution">
    <text evidence="2">The sequence shown here is derived from an EMBL/GenBank/DDBJ whole genome shotgun (WGS) entry which is preliminary data.</text>
</comment>
<organism evidence="2 3">
    <name type="scientific">Uliginosibacterium silvisoli</name>
    <dbReference type="NCBI Taxonomy" id="3114758"/>
    <lineage>
        <taxon>Bacteria</taxon>
        <taxon>Pseudomonadati</taxon>
        <taxon>Pseudomonadota</taxon>
        <taxon>Betaproteobacteria</taxon>
        <taxon>Rhodocyclales</taxon>
        <taxon>Zoogloeaceae</taxon>
        <taxon>Uliginosibacterium</taxon>
    </lineage>
</organism>
<sequence>MPHGASPSNNTDQTIDRILHAIRTHLCMDVAFVSEFIGTERFFRQVDAAGWTPIHVGDSVPLENGYCQRVVDGRLPRLIPDTTAVPEAMAQPETLAIPIGSHLSVPIRLSDGRVYGTFCCFSFMPDQSLNERDLQMMSAFADLVAYQIECELASSLARRLKTERIEMAIRQGGPDIVFQPIYSLLDNHPIGVECLSRFRGAPPSPPDVWFADAAEVGLGTNLELCAISRAMEAIDALPENIYIALNASPETILSGRLPALLRSSDSRRIVLELTEHAHVDDYPSLMRSLEPLRARGVRVSIDDAGAGYASMRHILSVQPDIIKLDISLTRSIDTDPTRHALAAALIEFARQTGISVLAEGVETAAELESLRSLGAANAQGYFLSRPLPLADAIRCAALKPGHA</sequence>
<gene>
    <name evidence="2" type="ORF">VVD49_20945</name>
</gene>
<dbReference type="SUPFAM" id="SSF141868">
    <property type="entry name" value="EAL domain-like"/>
    <property type="match status" value="1"/>
</dbReference>
<evidence type="ECO:0000313" key="3">
    <source>
        <dbReference type="Proteomes" id="UP001331561"/>
    </source>
</evidence>
<dbReference type="EMBL" id="JAYXHS010000005">
    <property type="protein sequence ID" value="MEC5388215.1"/>
    <property type="molecule type" value="Genomic_DNA"/>
</dbReference>
<dbReference type="Gene3D" id="3.20.20.450">
    <property type="entry name" value="EAL domain"/>
    <property type="match status" value="1"/>
</dbReference>
<dbReference type="InterPro" id="IPR029016">
    <property type="entry name" value="GAF-like_dom_sf"/>
</dbReference>
<dbReference type="InterPro" id="IPR035919">
    <property type="entry name" value="EAL_sf"/>
</dbReference>
<accession>A0ABU6KB88</accession>
<dbReference type="SMART" id="SM00052">
    <property type="entry name" value="EAL"/>
    <property type="match status" value="1"/>
</dbReference>
<dbReference type="Pfam" id="PF01590">
    <property type="entry name" value="GAF"/>
    <property type="match status" value="1"/>
</dbReference>
<dbReference type="Pfam" id="PF00563">
    <property type="entry name" value="EAL"/>
    <property type="match status" value="1"/>
</dbReference>
<dbReference type="Proteomes" id="UP001331561">
    <property type="component" value="Unassembled WGS sequence"/>
</dbReference>
<protein>
    <submittedName>
        <fullName evidence="2">EAL domain-containing protein</fullName>
    </submittedName>
</protein>
<name>A0ABU6KB88_9RHOO</name>
<dbReference type="PROSITE" id="PS50883">
    <property type="entry name" value="EAL"/>
    <property type="match status" value="1"/>
</dbReference>
<dbReference type="CDD" id="cd01948">
    <property type="entry name" value="EAL"/>
    <property type="match status" value="1"/>
</dbReference>
<dbReference type="SMART" id="SM00065">
    <property type="entry name" value="GAF"/>
    <property type="match status" value="1"/>
</dbReference>
<evidence type="ECO:0000313" key="2">
    <source>
        <dbReference type="EMBL" id="MEC5388215.1"/>
    </source>
</evidence>